<dbReference type="GO" id="GO:0061693">
    <property type="term" value="F:alpha-D-ribose 1-methylphosphonate 5-triphosphate synthase activity"/>
    <property type="evidence" value="ECO:0007669"/>
    <property type="project" value="UniProtKB-EC"/>
</dbReference>
<dbReference type="EC" id="2.7.8.37" evidence="5"/>
<evidence type="ECO:0000313" key="5">
    <source>
        <dbReference type="EMBL" id="MDQ0167044.1"/>
    </source>
</evidence>
<sequence>MKELLLVNQLEKSFTLHHAKEKIISGCKGVSFVVYPKEFVGITGKSGAGKSTILKSIYRTYVPSGGQIMYDSTQFGPIDLVQATEREILALRKQEIGYVSQFLNAMPRITALEFVVEALLEMGVAVHQAEREAKEMLQHFKLPESLWDSFPRTFSGGEKLRLNLAQAMVKKPRILLLDEPTASLDQQSKEAVKEVLIQLKHEGTSMLGIFHDLDFMTSVVDRQYQLSAGLIEMTDKLEGNQITHQVGS</sequence>
<evidence type="ECO:0000313" key="6">
    <source>
        <dbReference type="Proteomes" id="UP001235840"/>
    </source>
</evidence>
<keyword evidence="2" id="KW-0547">Nucleotide-binding</keyword>
<organism evidence="5 6">
    <name type="scientific">Caldalkalibacillus horti</name>
    <dbReference type="NCBI Taxonomy" id="77523"/>
    <lineage>
        <taxon>Bacteria</taxon>
        <taxon>Bacillati</taxon>
        <taxon>Bacillota</taxon>
        <taxon>Bacilli</taxon>
        <taxon>Bacillales</taxon>
        <taxon>Bacillaceae</taxon>
        <taxon>Caldalkalibacillus</taxon>
    </lineage>
</organism>
<dbReference type="InterPro" id="IPR003439">
    <property type="entry name" value="ABC_transporter-like_ATP-bd"/>
</dbReference>
<dbReference type="Proteomes" id="UP001235840">
    <property type="component" value="Unassembled WGS sequence"/>
</dbReference>
<keyword evidence="3" id="KW-0067">ATP-binding</keyword>
<dbReference type="PROSITE" id="PS50893">
    <property type="entry name" value="ABC_TRANSPORTER_2"/>
    <property type="match status" value="1"/>
</dbReference>
<keyword evidence="6" id="KW-1185">Reference proteome</keyword>
<evidence type="ECO:0000256" key="2">
    <source>
        <dbReference type="ARBA" id="ARBA00022741"/>
    </source>
</evidence>
<name>A0ABT9W1U7_9BACI</name>
<evidence type="ECO:0000256" key="3">
    <source>
        <dbReference type="ARBA" id="ARBA00022840"/>
    </source>
</evidence>
<dbReference type="InterPro" id="IPR027417">
    <property type="entry name" value="P-loop_NTPase"/>
</dbReference>
<evidence type="ECO:0000259" key="4">
    <source>
        <dbReference type="PROSITE" id="PS50893"/>
    </source>
</evidence>
<gene>
    <name evidence="5" type="ORF">J2S11_002961</name>
</gene>
<dbReference type="PANTHER" id="PTHR42798:SF7">
    <property type="entry name" value="ALPHA-D-RIBOSE 1-METHYLPHOSPHONATE 5-TRIPHOSPHATE SYNTHASE SUBUNIT PHNL"/>
    <property type="match status" value="1"/>
</dbReference>
<dbReference type="SUPFAM" id="SSF52540">
    <property type="entry name" value="P-loop containing nucleoside triphosphate hydrolases"/>
    <property type="match status" value="1"/>
</dbReference>
<feature type="domain" description="ABC transporter" evidence="4">
    <location>
        <begin position="5"/>
        <end position="246"/>
    </location>
</feature>
<dbReference type="EMBL" id="JAUSTY010000012">
    <property type="protein sequence ID" value="MDQ0167044.1"/>
    <property type="molecule type" value="Genomic_DNA"/>
</dbReference>
<dbReference type="Pfam" id="PF00005">
    <property type="entry name" value="ABC_tran"/>
    <property type="match status" value="1"/>
</dbReference>
<dbReference type="InterPro" id="IPR003593">
    <property type="entry name" value="AAA+_ATPase"/>
</dbReference>
<dbReference type="RefSeq" id="WP_307395738.1">
    <property type="nucleotide sequence ID" value="NZ_BAAADK010000030.1"/>
</dbReference>
<dbReference type="PANTHER" id="PTHR42798">
    <property type="entry name" value="LIPOPROTEIN-RELEASING SYSTEM ATP-BINDING PROTEIN LOLD"/>
    <property type="match status" value="1"/>
</dbReference>
<keyword evidence="5" id="KW-0808">Transferase</keyword>
<protein>
    <submittedName>
        <fullName evidence="5">Alpha-D-ribose 1-methylphosphonate 5-triphosphate synthase subunit PhnL</fullName>
        <ecNumber evidence="5">2.7.8.37</ecNumber>
    </submittedName>
</protein>
<proteinExistence type="inferred from homology"/>
<dbReference type="SMART" id="SM00382">
    <property type="entry name" value="AAA"/>
    <property type="match status" value="1"/>
</dbReference>
<evidence type="ECO:0000256" key="1">
    <source>
        <dbReference type="ARBA" id="ARBA00005417"/>
    </source>
</evidence>
<dbReference type="Gene3D" id="3.40.50.300">
    <property type="entry name" value="P-loop containing nucleotide triphosphate hydrolases"/>
    <property type="match status" value="1"/>
</dbReference>
<reference evidence="5 6" key="1">
    <citation type="submission" date="2023-07" db="EMBL/GenBank/DDBJ databases">
        <title>Genomic Encyclopedia of Type Strains, Phase IV (KMG-IV): sequencing the most valuable type-strain genomes for metagenomic binning, comparative biology and taxonomic classification.</title>
        <authorList>
            <person name="Goeker M."/>
        </authorList>
    </citation>
    <scope>NUCLEOTIDE SEQUENCE [LARGE SCALE GENOMIC DNA]</scope>
    <source>
        <strain evidence="5 6">DSM 12751</strain>
    </source>
</reference>
<comment type="caution">
    <text evidence="5">The sequence shown here is derived from an EMBL/GenBank/DDBJ whole genome shotgun (WGS) entry which is preliminary data.</text>
</comment>
<comment type="similarity">
    <text evidence="1">Belongs to the ABC transporter superfamily.</text>
</comment>
<accession>A0ABT9W1U7</accession>